<name>A0A1T5J0H8_9MICO</name>
<evidence type="ECO:0000256" key="1">
    <source>
        <dbReference type="SAM" id="Phobius"/>
    </source>
</evidence>
<keyword evidence="1" id="KW-0472">Membrane</keyword>
<feature type="transmembrane region" description="Helical" evidence="1">
    <location>
        <begin position="45"/>
        <end position="64"/>
    </location>
</feature>
<keyword evidence="3" id="KW-1185">Reference proteome</keyword>
<gene>
    <name evidence="2" type="ORF">SAMN06309945_1097</name>
</gene>
<organism evidence="2 3">
    <name type="scientific">Okibacterium fritillariae</name>
    <dbReference type="NCBI Taxonomy" id="123320"/>
    <lineage>
        <taxon>Bacteria</taxon>
        <taxon>Bacillati</taxon>
        <taxon>Actinomycetota</taxon>
        <taxon>Actinomycetes</taxon>
        <taxon>Micrococcales</taxon>
        <taxon>Microbacteriaceae</taxon>
        <taxon>Okibacterium</taxon>
    </lineage>
</organism>
<protein>
    <submittedName>
        <fullName evidence="2">Uncharacterized protein</fullName>
    </submittedName>
</protein>
<dbReference type="RefSeq" id="WP_079727205.1">
    <property type="nucleotide sequence ID" value="NZ_FUZP01000001.1"/>
</dbReference>
<keyword evidence="1" id="KW-1133">Transmembrane helix</keyword>
<sequence>MTDSWNNRYEAFPASADPLTPLTPAPPTGPALTPLPLHRWRLVNLYLLGIPLIVPVALIASFVAGRRAENRGRTPLPFEVSLLITSILIVLIIVILYIDQARAARRWRVLREHFSDALLIEVDVPKHTRAHVRMLRAAHHRMRSHAVLMVGPHGIGIFGDADPLRPDLALRWDNVGRVATTASPRSVWIIIETRNPANPAENGVLVDLKMSPFHAATLLSYVKTEPQLAQTLAQVALWRDRLYTNA</sequence>
<evidence type="ECO:0000313" key="3">
    <source>
        <dbReference type="Proteomes" id="UP000190857"/>
    </source>
</evidence>
<dbReference type="AlphaFoldDB" id="A0A1T5J0H8"/>
<keyword evidence="1" id="KW-0812">Transmembrane</keyword>
<proteinExistence type="predicted"/>
<dbReference type="Proteomes" id="UP000190857">
    <property type="component" value="Unassembled WGS sequence"/>
</dbReference>
<dbReference type="STRING" id="123320.SAMN06309945_1097"/>
<dbReference type="EMBL" id="FUZP01000001">
    <property type="protein sequence ID" value="SKC44957.1"/>
    <property type="molecule type" value="Genomic_DNA"/>
</dbReference>
<dbReference type="OrthoDB" id="5125420at2"/>
<evidence type="ECO:0000313" key="2">
    <source>
        <dbReference type="EMBL" id="SKC44957.1"/>
    </source>
</evidence>
<accession>A0A1T5J0H8</accession>
<feature type="transmembrane region" description="Helical" evidence="1">
    <location>
        <begin position="76"/>
        <end position="98"/>
    </location>
</feature>
<reference evidence="2 3" key="1">
    <citation type="submission" date="2017-02" db="EMBL/GenBank/DDBJ databases">
        <authorList>
            <person name="Peterson S.W."/>
        </authorList>
    </citation>
    <scope>NUCLEOTIDE SEQUENCE [LARGE SCALE GENOMIC DNA]</scope>
    <source>
        <strain evidence="2 3">VKM Ac-2059</strain>
    </source>
</reference>